<dbReference type="Proteomes" id="UP000015106">
    <property type="component" value="Chromosome 2"/>
</dbReference>
<evidence type="ECO:0000313" key="2">
    <source>
        <dbReference type="EnsemblPlants" id="TuG1812G0200002424.01.T01"/>
    </source>
</evidence>
<dbReference type="Gramene" id="TuG1812G0200002424.01.T02">
    <property type="protein sequence ID" value="TuG1812G0200002424.01.T02"/>
    <property type="gene ID" value="TuG1812G0200002424.01"/>
</dbReference>
<accession>A0A8R7TG43</accession>
<dbReference type="AlphaFoldDB" id="A0A8R7TG43"/>
<protein>
    <submittedName>
        <fullName evidence="2">Uncharacterized protein</fullName>
    </submittedName>
</protein>
<dbReference type="EnsemblPlants" id="TuG1812G0200002424.01.T01">
    <property type="protein sequence ID" value="TuG1812G0200002424.01.T01"/>
    <property type="gene ID" value="TuG1812G0200002424.01"/>
</dbReference>
<sequence>ARGLLLPARRHPRIVPGHRQGSHSPPPATASDDAHATAPRPPTADASILLGRRDLLPLPLRPSSSPIVAFFPPVPPQIGDSMHVPPPVALPCAHFLPSAAGMRAAHATLHCHHPPPGRPPGSIVRNKAAAHHLVITTASLPPCSR</sequence>
<name>A0A8R7TG43_TRIUA</name>
<evidence type="ECO:0000256" key="1">
    <source>
        <dbReference type="SAM" id="MobiDB-lite"/>
    </source>
</evidence>
<dbReference type="Gramene" id="TuG1812G0200002424.01.T01">
    <property type="protein sequence ID" value="TuG1812G0200002424.01.T01"/>
    <property type="gene ID" value="TuG1812G0200002424.01"/>
</dbReference>
<organism evidence="2 3">
    <name type="scientific">Triticum urartu</name>
    <name type="common">Red wild einkorn</name>
    <name type="synonym">Crithodium urartu</name>
    <dbReference type="NCBI Taxonomy" id="4572"/>
    <lineage>
        <taxon>Eukaryota</taxon>
        <taxon>Viridiplantae</taxon>
        <taxon>Streptophyta</taxon>
        <taxon>Embryophyta</taxon>
        <taxon>Tracheophyta</taxon>
        <taxon>Spermatophyta</taxon>
        <taxon>Magnoliopsida</taxon>
        <taxon>Liliopsida</taxon>
        <taxon>Poales</taxon>
        <taxon>Poaceae</taxon>
        <taxon>BOP clade</taxon>
        <taxon>Pooideae</taxon>
        <taxon>Triticodae</taxon>
        <taxon>Triticeae</taxon>
        <taxon>Triticinae</taxon>
        <taxon>Triticum</taxon>
    </lineage>
</organism>
<reference evidence="3" key="1">
    <citation type="journal article" date="2013" name="Nature">
        <title>Draft genome of the wheat A-genome progenitor Triticum urartu.</title>
        <authorList>
            <person name="Ling H.Q."/>
            <person name="Zhao S."/>
            <person name="Liu D."/>
            <person name="Wang J."/>
            <person name="Sun H."/>
            <person name="Zhang C."/>
            <person name="Fan H."/>
            <person name="Li D."/>
            <person name="Dong L."/>
            <person name="Tao Y."/>
            <person name="Gao C."/>
            <person name="Wu H."/>
            <person name="Li Y."/>
            <person name="Cui Y."/>
            <person name="Guo X."/>
            <person name="Zheng S."/>
            <person name="Wang B."/>
            <person name="Yu K."/>
            <person name="Liang Q."/>
            <person name="Yang W."/>
            <person name="Lou X."/>
            <person name="Chen J."/>
            <person name="Feng M."/>
            <person name="Jian J."/>
            <person name="Zhang X."/>
            <person name="Luo G."/>
            <person name="Jiang Y."/>
            <person name="Liu J."/>
            <person name="Wang Z."/>
            <person name="Sha Y."/>
            <person name="Zhang B."/>
            <person name="Wu H."/>
            <person name="Tang D."/>
            <person name="Shen Q."/>
            <person name="Xue P."/>
            <person name="Zou S."/>
            <person name="Wang X."/>
            <person name="Liu X."/>
            <person name="Wang F."/>
            <person name="Yang Y."/>
            <person name="An X."/>
            <person name="Dong Z."/>
            <person name="Zhang K."/>
            <person name="Zhang X."/>
            <person name="Luo M.C."/>
            <person name="Dvorak J."/>
            <person name="Tong Y."/>
            <person name="Wang J."/>
            <person name="Yang H."/>
            <person name="Li Z."/>
            <person name="Wang D."/>
            <person name="Zhang A."/>
            <person name="Wang J."/>
        </authorList>
    </citation>
    <scope>NUCLEOTIDE SEQUENCE</scope>
    <source>
        <strain evidence="3">cv. G1812</strain>
    </source>
</reference>
<reference evidence="2" key="3">
    <citation type="submission" date="2022-06" db="UniProtKB">
        <authorList>
            <consortium name="EnsemblPlants"/>
        </authorList>
    </citation>
    <scope>IDENTIFICATION</scope>
</reference>
<dbReference type="EnsemblPlants" id="TuG1812G0200002424.01.T02">
    <property type="protein sequence ID" value="TuG1812G0200002424.01.T02"/>
    <property type="gene ID" value="TuG1812G0200002424.01"/>
</dbReference>
<feature type="region of interest" description="Disordered" evidence="1">
    <location>
        <begin position="1"/>
        <end position="45"/>
    </location>
</feature>
<keyword evidence="3" id="KW-1185">Reference proteome</keyword>
<evidence type="ECO:0000313" key="3">
    <source>
        <dbReference type="Proteomes" id="UP000015106"/>
    </source>
</evidence>
<reference evidence="2" key="2">
    <citation type="submission" date="2018-03" db="EMBL/GenBank/DDBJ databases">
        <title>The Triticum urartu genome reveals the dynamic nature of wheat genome evolution.</title>
        <authorList>
            <person name="Ling H."/>
            <person name="Ma B."/>
            <person name="Shi X."/>
            <person name="Liu H."/>
            <person name="Dong L."/>
            <person name="Sun H."/>
            <person name="Cao Y."/>
            <person name="Gao Q."/>
            <person name="Zheng S."/>
            <person name="Li Y."/>
            <person name="Yu Y."/>
            <person name="Du H."/>
            <person name="Qi M."/>
            <person name="Li Y."/>
            <person name="Yu H."/>
            <person name="Cui Y."/>
            <person name="Wang N."/>
            <person name="Chen C."/>
            <person name="Wu H."/>
            <person name="Zhao Y."/>
            <person name="Zhang J."/>
            <person name="Li Y."/>
            <person name="Zhou W."/>
            <person name="Zhang B."/>
            <person name="Hu W."/>
            <person name="Eijk M."/>
            <person name="Tang J."/>
            <person name="Witsenboer H."/>
            <person name="Zhao S."/>
            <person name="Li Z."/>
            <person name="Zhang A."/>
            <person name="Wang D."/>
            <person name="Liang C."/>
        </authorList>
    </citation>
    <scope>NUCLEOTIDE SEQUENCE [LARGE SCALE GENOMIC DNA]</scope>
    <source>
        <strain evidence="2">cv. G1812</strain>
    </source>
</reference>
<proteinExistence type="predicted"/>